<dbReference type="Pfam" id="PF01797">
    <property type="entry name" value="Y1_Tnp"/>
    <property type="match status" value="1"/>
</dbReference>
<dbReference type="InterPro" id="IPR002686">
    <property type="entry name" value="Transposase_17"/>
</dbReference>
<dbReference type="InterPro" id="IPR036515">
    <property type="entry name" value="Transposase_17_sf"/>
</dbReference>
<dbReference type="PANTHER" id="PTHR34322:SF2">
    <property type="entry name" value="TRANSPOSASE IS200-LIKE DOMAIN-CONTAINING PROTEIN"/>
    <property type="match status" value="1"/>
</dbReference>
<dbReference type="Proteomes" id="UP000178565">
    <property type="component" value="Unassembled WGS sequence"/>
</dbReference>
<dbReference type="STRING" id="1797785.A3B45_03165"/>
<dbReference type="Gene3D" id="3.30.70.1290">
    <property type="entry name" value="Transposase IS200-like"/>
    <property type="match status" value="1"/>
</dbReference>
<dbReference type="SMART" id="SM01321">
    <property type="entry name" value="Y1_Tnp"/>
    <property type="match status" value="1"/>
</dbReference>
<proteinExistence type="predicted"/>
<dbReference type="GO" id="GO:0006313">
    <property type="term" value="P:DNA transposition"/>
    <property type="evidence" value="ECO:0007669"/>
    <property type="project" value="InterPro"/>
</dbReference>
<accession>A0A1F5KSW6</accession>
<dbReference type="GO" id="GO:0004803">
    <property type="term" value="F:transposase activity"/>
    <property type="evidence" value="ECO:0007669"/>
    <property type="project" value="InterPro"/>
</dbReference>
<comment type="caution">
    <text evidence="2">The sequence shown here is derived from an EMBL/GenBank/DDBJ whole genome shotgun (WGS) entry which is preliminary data.</text>
</comment>
<dbReference type="PANTHER" id="PTHR34322">
    <property type="entry name" value="TRANSPOSASE, Y1_TNP DOMAIN-CONTAINING"/>
    <property type="match status" value="1"/>
</dbReference>
<evidence type="ECO:0000313" key="2">
    <source>
        <dbReference type="EMBL" id="OGE44018.1"/>
    </source>
</evidence>
<sequence length="225" mass="26648">MPSKNIIKDYIEDGYYHIYNRGVEKRTIFLDEQDCIVFLHYLKLYLSPIEELKQLDLPGLRIAKFIRLNLSAEIDLLAFALMPNHIHLQIKQKTTDGIVKLMKRLATAYVMYFNKKYLRVGSLFQNTYKATLIETDEYLLHLSRYIHLNPAKITHKIINFKEFSSYPYYLGQKQASWIKPQEILSYFRSAQRKDLKDILSYQSFVENYKESSAEILGPLILEEDF</sequence>
<protein>
    <recommendedName>
        <fullName evidence="1">Transposase IS200-like domain-containing protein</fullName>
    </recommendedName>
</protein>
<evidence type="ECO:0000313" key="3">
    <source>
        <dbReference type="Proteomes" id="UP000178565"/>
    </source>
</evidence>
<dbReference type="GO" id="GO:0003677">
    <property type="term" value="F:DNA binding"/>
    <property type="evidence" value="ECO:0007669"/>
    <property type="project" value="InterPro"/>
</dbReference>
<reference evidence="2 3" key="1">
    <citation type="journal article" date="2016" name="Nat. Commun.">
        <title>Thousands of microbial genomes shed light on interconnected biogeochemical processes in an aquifer system.</title>
        <authorList>
            <person name="Anantharaman K."/>
            <person name="Brown C.T."/>
            <person name="Hug L.A."/>
            <person name="Sharon I."/>
            <person name="Castelle C.J."/>
            <person name="Probst A.J."/>
            <person name="Thomas B.C."/>
            <person name="Singh A."/>
            <person name="Wilkins M.J."/>
            <person name="Karaoz U."/>
            <person name="Brodie E.L."/>
            <person name="Williams K.H."/>
            <person name="Hubbard S.S."/>
            <person name="Banfield J.F."/>
        </authorList>
    </citation>
    <scope>NUCLEOTIDE SEQUENCE [LARGE SCALE GENOMIC DNA]</scope>
</reference>
<dbReference type="EMBL" id="MFDM01000010">
    <property type="protein sequence ID" value="OGE44018.1"/>
    <property type="molecule type" value="Genomic_DNA"/>
</dbReference>
<dbReference type="AlphaFoldDB" id="A0A1F5KSW6"/>
<dbReference type="SUPFAM" id="SSF143422">
    <property type="entry name" value="Transposase IS200-like"/>
    <property type="match status" value="1"/>
</dbReference>
<gene>
    <name evidence="2" type="ORF">A3B45_03165</name>
</gene>
<evidence type="ECO:0000259" key="1">
    <source>
        <dbReference type="SMART" id="SM01321"/>
    </source>
</evidence>
<feature type="domain" description="Transposase IS200-like" evidence="1">
    <location>
        <begin position="11"/>
        <end position="149"/>
    </location>
</feature>
<organism evidence="2 3">
    <name type="scientific">Candidatus Daviesbacteria bacterium RIFCSPLOWO2_01_FULL_39_12</name>
    <dbReference type="NCBI Taxonomy" id="1797785"/>
    <lineage>
        <taxon>Bacteria</taxon>
        <taxon>Candidatus Daviesiibacteriota</taxon>
    </lineage>
</organism>
<name>A0A1F5KSW6_9BACT</name>